<dbReference type="VEuPathDB" id="VectorBase:GAUT028090"/>
<proteinExistence type="predicted"/>
<reference evidence="2" key="1">
    <citation type="submission" date="2020-05" db="UniProtKB">
        <authorList>
            <consortium name="EnsemblMetazoa"/>
        </authorList>
    </citation>
    <scope>IDENTIFICATION</scope>
    <source>
        <strain evidence="2">TTRI</strain>
    </source>
</reference>
<feature type="region of interest" description="Disordered" evidence="1">
    <location>
        <begin position="1"/>
        <end position="23"/>
    </location>
</feature>
<evidence type="ECO:0000313" key="3">
    <source>
        <dbReference type="Proteomes" id="UP000078200"/>
    </source>
</evidence>
<name>A0A1A9V761_GLOAU</name>
<accession>A0A1A9V761</accession>
<evidence type="ECO:0000313" key="2">
    <source>
        <dbReference type="EnsemblMetazoa" id="GAUT028090-PA"/>
    </source>
</evidence>
<protein>
    <submittedName>
        <fullName evidence="2">Uncharacterized protein</fullName>
    </submittedName>
</protein>
<dbReference type="Proteomes" id="UP000078200">
    <property type="component" value="Unassembled WGS sequence"/>
</dbReference>
<feature type="compositionally biased region" description="Low complexity" evidence="1">
    <location>
        <begin position="7"/>
        <end position="16"/>
    </location>
</feature>
<organism evidence="2 3">
    <name type="scientific">Glossina austeni</name>
    <name type="common">Savannah tsetse fly</name>
    <dbReference type="NCBI Taxonomy" id="7395"/>
    <lineage>
        <taxon>Eukaryota</taxon>
        <taxon>Metazoa</taxon>
        <taxon>Ecdysozoa</taxon>
        <taxon>Arthropoda</taxon>
        <taxon>Hexapoda</taxon>
        <taxon>Insecta</taxon>
        <taxon>Pterygota</taxon>
        <taxon>Neoptera</taxon>
        <taxon>Endopterygota</taxon>
        <taxon>Diptera</taxon>
        <taxon>Brachycera</taxon>
        <taxon>Muscomorpha</taxon>
        <taxon>Hippoboscoidea</taxon>
        <taxon>Glossinidae</taxon>
        <taxon>Glossina</taxon>
    </lineage>
</organism>
<keyword evidence="3" id="KW-1185">Reference proteome</keyword>
<dbReference type="EnsemblMetazoa" id="GAUT028090-RA">
    <property type="protein sequence ID" value="GAUT028090-PA"/>
    <property type="gene ID" value="GAUT028090"/>
</dbReference>
<dbReference type="AlphaFoldDB" id="A0A1A9V761"/>
<evidence type="ECO:0000256" key="1">
    <source>
        <dbReference type="SAM" id="MobiDB-lite"/>
    </source>
</evidence>
<sequence>MANSRDNNNNNNNNNNHVTESYEQNNETNIPAALVDTKMQYHAFQANFKMNDMNMYCGNAYMHAGISILSQAKTVLLMLRMNHIFPYSFTYVLIYLRKGGYVLVNYEVGIDDRKLGFAIWVSVDAIKRNYLRDIKRPDFRLAMPGREVGI</sequence>